<name>A0A7J6Q2H2_PEROL</name>
<dbReference type="Gene3D" id="2.30.30.40">
    <property type="entry name" value="SH3 Domains"/>
    <property type="match status" value="1"/>
</dbReference>
<reference evidence="1 2" key="1">
    <citation type="submission" date="2020-04" db="EMBL/GenBank/DDBJ databases">
        <title>Perkinsus olseni comparative genomics.</title>
        <authorList>
            <person name="Bogema D.R."/>
        </authorList>
    </citation>
    <scope>NUCLEOTIDE SEQUENCE [LARGE SCALE GENOMIC DNA]</scope>
    <source>
        <strain evidence="1">ATCC PRA-205</strain>
    </source>
</reference>
<sequence length="264" mass="27962">MVVCHHWECVLKTLPSFTCKDEEDAEGDTTPQREQAPHFYDVLDDPQETVTVSGAQVDIAPIWDDISPTGRPSGQLKPPAVPVPLRHLSPYSSPQTRTTCAAAGTSTANTGFNEQVLILSPPARGIDTYGDRSAAASPSTTATIPGVPGNIWAPQQVDTYSATSSNCSEIIASISPDNFFPSAAGNCLGEDSDNTVAEELDSAYCEAICAFVPYGSSADKMLEISEGEALLYNSVTDDGQWSLVKRVATGEQGWVPTGCVSTAR</sequence>
<dbReference type="AlphaFoldDB" id="A0A7J6Q2H2"/>
<evidence type="ECO:0000313" key="1">
    <source>
        <dbReference type="EMBL" id="KAF4702714.1"/>
    </source>
</evidence>
<organism evidence="1 2">
    <name type="scientific">Perkinsus olseni</name>
    <name type="common">Perkinsus atlanticus</name>
    <dbReference type="NCBI Taxonomy" id="32597"/>
    <lineage>
        <taxon>Eukaryota</taxon>
        <taxon>Sar</taxon>
        <taxon>Alveolata</taxon>
        <taxon>Perkinsozoa</taxon>
        <taxon>Perkinsea</taxon>
        <taxon>Perkinsida</taxon>
        <taxon>Perkinsidae</taxon>
        <taxon>Perkinsus</taxon>
    </lineage>
</organism>
<evidence type="ECO:0000313" key="2">
    <source>
        <dbReference type="Proteomes" id="UP000574390"/>
    </source>
</evidence>
<evidence type="ECO:0008006" key="3">
    <source>
        <dbReference type="Google" id="ProtNLM"/>
    </source>
</evidence>
<dbReference type="EMBL" id="JABANM010032558">
    <property type="protein sequence ID" value="KAF4702714.1"/>
    <property type="molecule type" value="Genomic_DNA"/>
</dbReference>
<gene>
    <name evidence="1" type="ORF">FOZ62_010745</name>
</gene>
<dbReference type="SUPFAM" id="SSF50044">
    <property type="entry name" value="SH3-domain"/>
    <property type="match status" value="1"/>
</dbReference>
<dbReference type="Proteomes" id="UP000574390">
    <property type="component" value="Unassembled WGS sequence"/>
</dbReference>
<protein>
    <recommendedName>
        <fullName evidence="3">SH3 domain-containing protein</fullName>
    </recommendedName>
</protein>
<accession>A0A7J6Q2H2</accession>
<dbReference type="InterPro" id="IPR036028">
    <property type="entry name" value="SH3-like_dom_sf"/>
</dbReference>
<proteinExistence type="predicted"/>
<comment type="caution">
    <text evidence="1">The sequence shown here is derived from an EMBL/GenBank/DDBJ whole genome shotgun (WGS) entry which is preliminary data.</text>
</comment>